<evidence type="ECO:0000256" key="2">
    <source>
        <dbReference type="ARBA" id="ARBA00022723"/>
    </source>
</evidence>
<dbReference type="InterPro" id="IPR050251">
    <property type="entry name" value="HpcH-HpaI_aldolase"/>
</dbReference>
<proteinExistence type="inferred from homology"/>
<dbReference type="RefSeq" id="WP_260904955.1">
    <property type="nucleotide sequence ID" value="NZ_JAOCZP010000005.1"/>
</dbReference>
<feature type="domain" description="HpcH/HpaI aldolase/citrate lyase" evidence="4">
    <location>
        <begin position="31"/>
        <end position="267"/>
    </location>
</feature>
<protein>
    <submittedName>
        <fullName evidence="5">Aldolase/citrate lyase family protein</fullName>
    </submittedName>
</protein>
<keyword evidence="3 5" id="KW-0456">Lyase</keyword>
<dbReference type="PANTHER" id="PTHR30502">
    <property type="entry name" value="2-KETO-3-DEOXY-L-RHAMNONATE ALDOLASE"/>
    <property type="match status" value="1"/>
</dbReference>
<organism evidence="5 6">
    <name type="scientific">Chelativorans salis</name>
    <dbReference type="NCBI Taxonomy" id="2978478"/>
    <lineage>
        <taxon>Bacteria</taxon>
        <taxon>Pseudomonadati</taxon>
        <taxon>Pseudomonadota</taxon>
        <taxon>Alphaproteobacteria</taxon>
        <taxon>Hyphomicrobiales</taxon>
        <taxon>Phyllobacteriaceae</taxon>
        <taxon>Chelativorans</taxon>
    </lineage>
</organism>
<evidence type="ECO:0000256" key="1">
    <source>
        <dbReference type="ARBA" id="ARBA00005568"/>
    </source>
</evidence>
<dbReference type="Pfam" id="PF03328">
    <property type="entry name" value="HpcH_HpaI"/>
    <property type="match status" value="1"/>
</dbReference>
<dbReference type="InterPro" id="IPR015813">
    <property type="entry name" value="Pyrv/PenolPyrv_kinase-like_dom"/>
</dbReference>
<dbReference type="Proteomes" id="UP001320831">
    <property type="component" value="Unassembled WGS sequence"/>
</dbReference>
<dbReference type="SUPFAM" id="SSF51621">
    <property type="entry name" value="Phosphoenolpyruvate/pyruvate domain"/>
    <property type="match status" value="1"/>
</dbReference>
<dbReference type="InterPro" id="IPR040442">
    <property type="entry name" value="Pyrv_kinase-like_dom_sf"/>
</dbReference>
<reference evidence="5 6" key="1">
    <citation type="submission" date="2022-09" db="EMBL/GenBank/DDBJ databases">
        <title>Chelativorans salina sp. nov., a novel slightly halophilic bacterium isolated from a saline lake sediment enrichment.</title>
        <authorList>
            <person name="Gao L."/>
            <person name="Fang B.-Z."/>
            <person name="Li W.-J."/>
        </authorList>
    </citation>
    <scope>NUCLEOTIDE SEQUENCE [LARGE SCALE GENOMIC DNA]</scope>
    <source>
        <strain evidence="5 6">EGI FJ00035</strain>
    </source>
</reference>
<accession>A0ABT2LQF0</accession>
<gene>
    <name evidence="5" type="ORF">N5A92_17215</name>
</gene>
<comment type="similarity">
    <text evidence="1">Belongs to the HpcH/HpaI aldolase family.</text>
</comment>
<sequence length="289" mass="31741">MPQKEIGRLNKVIDALERGGHAFMAFAKAEREEAIAFAASPLDGVLFEMEHSPWDGANLRDALQYMLDRRQIASSGTLAPSVAPFVRIPANGAEMNQWLAKQALDSGVYGVVWPHVSTVEQAMNAVTACRYARPLEDGLSHPPGRRGDGPKAASRYWGLKQAEYYARADVWPLNPAGEILCMLMIESVEGMKNLREMLAEVPGIGIIMIGEGDLSQALGHPRDYEHPVVREAMTEILAHAREADVPVGHPHVTAANAQKVIEEGYRILFTTPQRSYAAYESARTVLGRD</sequence>
<evidence type="ECO:0000313" key="6">
    <source>
        <dbReference type="Proteomes" id="UP001320831"/>
    </source>
</evidence>
<evidence type="ECO:0000259" key="4">
    <source>
        <dbReference type="Pfam" id="PF03328"/>
    </source>
</evidence>
<dbReference type="InterPro" id="IPR005000">
    <property type="entry name" value="Aldolase/citrate-lyase_domain"/>
</dbReference>
<dbReference type="EMBL" id="JAOCZP010000005">
    <property type="protein sequence ID" value="MCT7376775.1"/>
    <property type="molecule type" value="Genomic_DNA"/>
</dbReference>
<keyword evidence="2" id="KW-0479">Metal-binding</keyword>
<evidence type="ECO:0000256" key="3">
    <source>
        <dbReference type="ARBA" id="ARBA00023239"/>
    </source>
</evidence>
<comment type="caution">
    <text evidence="5">The sequence shown here is derived from an EMBL/GenBank/DDBJ whole genome shotgun (WGS) entry which is preliminary data.</text>
</comment>
<evidence type="ECO:0000313" key="5">
    <source>
        <dbReference type="EMBL" id="MCT7376775.1"/>
    </source>
</evidence>
<dbReference type="GO" id="GO:0016829">
    <property type="term" value="F:lyase activity"/>
    <property type="evidence" value="ECO:0007669"/>
    <property type="project" value="UniProtKB-KW"/>
</dbReference>
<name>A0ABT2LQF0_9HYPH</name>
<dbReference type="Gene3D" id="3.20.20.60">
    <property type="entry name" value="Phosphoenolpyruvate-binding domains"/>
    <property type="match status" value="1"/>
</dbReference>
<dbReference type="PANTHER" id="PTHR30502:SF0">
    <property type="entry name" value="PHOSPHOENOLPYRUVATE CARBOXYLASE FAMILY PROTEIN"/>
    <property type="match status" value="1"/>
</dbReference>
<keyword evidence="6" id="KW-1185">Reference proteome</keyword>